<protein>
    <submittedName>
        <fullName evidence="1">Uncharacterized protein</fullName>
    </submittedName>
</protein>
<organism evidence="1 2">
    <name type="scientific">Prunus dulcis</name>
    <name type="common">Almond</name>
    <name type="synonym">Amygdalus dulcis</name>
    <dbReference type="NCBI Taxonomy" id="3755"/>
    <lineage>
        <taxon>Eukaryota</taxon>
        <taxon>Viridiplantae</taxon>
        <taxon>Streptophyta</taxon>
        <taxon>Embryophyta</taxon>
        <taxon>Tracheophyta</taxon>
        <taxon>Spermatophyta</taxon>
        <taxon>Magnoliopsida</taxon>
        <taxon>eudicotyledons</taxon>
        <taxon>Gunneridae</taxon>
        <taxon>Pentapetalae</taxon>
        <taxon>rosids</taxon>
        <taxon>fabids</taxon>
        <taxon>Rosales</taxon>
        <taxon>Rosaceae</taxon>
        <taxon>Amygdaloideae</taxon>
        <taxon>Amygdaleae</taxon>
        <taxon>Prunus</taxon>
    </lineage>
</organism>
<name>A0A5E4GA57_PRUDU</name>
<dbReference type="EMBL" id="CABIKO010000455">
    <property type="protein sequence ID" value="VVA36492.1"/>
    <property type="molecule type" value="Genomic_DNA"/>
</dbReference>
<evidence type="ECO:0000313" key="2">
    <source>
        <dbReference type="Proteomes" id="UP000327085"/>
    </source>
</evidence>
<gene>
    <name evidence="1" type="ORF">ALMOND_2B012951</name>
</gene>
<dbReference type="InParanoid" id="A0A5E4GA57"/>
<accession>A0A5E4GA57</accession>
<dbReference type="AlphaFoldDB" id="A0A5E4GA57"/>
<dbReference type="Proteomes" id="UP000327085">
    <property type="component" value="Chromosome 1"/>
</dbReference>
<dbReference type="Gramene" id="VVA36492">
    <property type="protein sequence ID" value="VVA36492"/>
    <property type="gene ID" value="Prudul26B012951"/>
</dbReference>
<evidence type="ECO:0000313" key="1">
    <source>
        <dbReference type="EMBL" id="VVA36492.1"/>
    </source>
</evidence>
<reference evidence="2" key="1">
    <citation type="journal article" date="2020" name="Plant J.">
        <title>Transposons played a major role in the diversification between the closely related almond and peach genomes: results from the almond genome sequence.</title>
        <authorList>
            <person name="Alioto T."/>
            <person name="Alexiou K.G."/>
            <person name="Bardil A."/>
            <person name="Barteri F."/>
            <person name="Castanera R."/>
            <person name="Cruz F."/>
            <person name="Dhingra A."/>
            <person name="Duval H."/>
            <person name="Fernandez I Marti A."/>
            <person name="Frias L."/>
            <person name="Galan B."/>
            <person name="Garcia J.L."/>
            <person name="Howad W."/>
            <person name="Gomez-Garrido J."/>
            <person name="Gut M."/>
            <person name="Julca I."/>
            <person name="Morata J."/>
            <person name="Puigdomenech P."/>
            <person name="Ribeca P."/>
            <person name="Rubio Cabetas M.J."/>
            <person name="Vlasova A."/>
            <person name="Wirthensohn M."/>
            <person name="Garcia-Mas J."/>
            <person name="Gabaldon T."/>
            <person name="Casacuberta J.M."/>
            <person name="Arus P."/>
        </authorList>
    </citation>
    <scope>NUCLEOTIDE SEQUENCE [LARGE SCALE GENOMIC DNA]</scope>
    <source>
        <strain evidence="2">cv. Texas</strain>
    </source>
</reference>
<sequence>MSNLVPKKSGLNAFPSGEKKIVKESQWLKCAAWSVSPISVVTATNKSRKQQKLNPLSEEIDPLPQIYLKI</sequence>
<proteinExistence type="predicted"/>